<dbReference type="Pfam" id="PF01590">
    <property type="entry name" value="GAF"/>
    <property type="match status" value="1"/>
</dbReference>
<name>A0ABW7BG50_9ACTN</name>
<reference evidence="5 6" key="1">
    <citation type="submission" date="2024-10" db="EMBL/GenBank/DDBJ databases">
        <title>The Natural Products Discovery Center: Release of the First 8490 Sequenced Strains for Exploring Actinobacteria Biosynthetic Diversity.</title>
        <authorList>
            <person name="Kalkreuter E."/>
            <person name="Kautsar S.A."/>
            <person name="Yang D."/>
            <person name="Bader C.D."/>
            <person name="Teijaro C.N."/>
            <person name="Fluegel L."/>
            <person name="Davis C.M."/>
            <person name="Simpson J.R."/>
            <person name="Lauterbach L."/>
            <person name="Steele A.D."/>
            <person name="Gui C."/>
            <person name="Meng S."/>
            <person name="Li G."/>
            <person name="Viehrig K."/>
            <person name="Ye F."/>
            <person name="Su P."/>
            <person name="Kiefer A.F."/>
            <person name="Nichols A."/>
            <person name="Cepeda A.J."/>
            <person name="Yan W."/>
            <person name="Fan B."/>
            <person name="Jiang Y."/>
            <person name="Adhikari A."/>
            <person name="Zheng C.-J."/>
            <person name="Schuster L."/>
            <person name="Cowan T.M."/>
            <person name="Smanski M.J."/>
            <person name="Chevrette M.G."/>
            <person name="De Carvalho L.P.S."/>
            <person name="Shen B."/>
        </authorList>
    </citation>
    <scope>NUCLEOTIDE SEQUENCE [LARGE SCALE GENOMIC DNA]</scope>
    <source>
        <strain evidence="5 6">NPDC048320</strain>
    </source>
</reference>
<accession>A0ABW7BG50</accession>
<dbReference type="SUPFAM" id="SSF81606">
    <property type="entry name" value="PP2C-like"/>
    <property type="match status" value="1"/>
</dbReference>
<organism evidence="5 6">
    <name type="scientific">Streptomyces cinerochromogenes</name>
    <dbReference type="NCBI Taxonomy" id="66422"/>
    <lineage>
        <taxon>Bacteria</taxon>
        <taxon>Bacillati</taxon>
        <taxon>Actinomycetota</taxon>
        <taxon>Actinomycetes</taxon>
        <taxon>Kitasatosporales</taxon>
        <taxon>Streptomycetaceae</taxon>
        <taxon>Streptomyces</taxon>
    </lineage>
</organism>
<dbReference type="PANTHER" id="PTHR43156">
    <property type="entry name" value="STAGE II SPORULATION PROTEIN E-RELATED"/>
    <property type="match status" value="1"/>
</dbReference>
<comment type="caution">
    <text evidence="5">The sequence shown here is derived from an EMBL/GenBank/DDBJ whole genome shotgun (WGS) entry which is preliminary data.</text>
</comment>
<dbReference type="Proteomes" id="UP001604267">
    <property type="component" value="Unassembled WGS sequence"/>
</dbReference>
<dbReference type="Gene3D" id="3.30.450.40">
    <property type="match status" value="1"/>
</dbReference>
<evidence type="ECO:0000259" key="3">
    <source>
        <dbReference type="SMART" id="SM00065"/>
    </source>
</evidence>
<dbReference type="InterPro" id="IPR036457">
    <property type="entry name" value="PPM-type-like_dom_sf"/>
</dbReference>
<dbReference type="PANTHER" id="PTHR43156:SF2">
    <property type="entry name" value="STAGE II SPORULATION PROTEIN E"/>
    <property type="match status" value="1"/>
</dbReference>
<dbReference type="InterPro" id="IPR001932">
    <property type="entry name" value="PPM-type_phosphatase-like_dom"/>
</dbReference>
<sequence>MTQQASATDPASGRRPELVPDPDVEAARIEAVRRYDILDTPPDGAFDRVAAMAARLFDVPVATVTIVDTDRIWFKAAHGLEGVKEIGRDPGLCGSAILRDDALVIPDTLRDPVAADNPLVAGEMGVRFYAAAPIITPDGHRLGTVNVLDTKPRSITEDDTATLADLAAIVLDEMELRLSALRALRNEQQRREAESRQAEMERARAEAERAAREQAEKDKTAIAAFASTLQRTLLPPALPVVPGLELACHYRTASVHDVGGDFYDVFPVDGSRWAFFLGDVCGKGPEAATVTALARHTLRAAAQIDPDPVTVLSTLNTVLLTDVTAGSRFCTALFGLLVPGEDGGFSVTVATGGHPPAYHVRPDDSGEVWVKAVRPKGGMLVGAFPQAHFAESTFCLAPGEGLFLYTDGLTEARTTQGTMLGEDGLTGFLHQRTGPLTATTLVEDTVTLLASMPDQAGDDVALLALSVPDAETAPDTGIAATAHTTAAPEHFGQE</sequence>
<evidence type="ECO:0000313" key="5">
    <source>
        <dbReference type="EMBL" id="MFG3016188.1"/>
    </source>
</evidence>
<dbReference type="RefSeq" id="WP_392824687.1">
    <property type="nucleotide sequence ID" value="NZ_JBICYV010000026.1"/>
</dbReference>
<protein>
    <submittedName>
        <fullName evidence="5">PP2C family protein-serine/threonine phosphatase</fullName>
        <ecNumber evidence="5">3.1.3.16</ecNumber>
    </submittedName>
</protein>
<keyword evidence="1 5" id="KW-0378">Hydrolase</keyword>
<dbReference type="SMART" id="SM00331">
    <property type="entry name" value="PP2C_SIG"/>
    <property type="match status" value="1"/>
</dbReference>
<proteinExistence type="predicted"/>
<evidence type="ECO:0000256" key="1">
    <source>
        <dbReference type="ARBA" id="ARBA00022801"/>
    </source>
</evidence>
<dbReference type="Pfam" id="PF07228">
    <property type="entry name" value="SpoIIE"/>
    <property type="match status" value="1"/>
</dbReference>
<evidence type="ECO:0000259" key="4">
    <source>
        <dbReference type="SMART" id="SM00331"/>
    </source>
</evidence>
<keyword evidence="6" id="KW-1185">Reference proteome</keyword>
<dbReference type="InterPro" id="IPR029016">
    <property type="entry name" value="GAF-like_dom_sf"/>
</dbReference>
<feature type="region of interest" description="Disordered" evidence="2">
    <location>
        <begin position="188"/>
        <end position="213"/>
    </location>
</feature>
<dbReference type="Gene3D" id="3.60.40.10">
    <property type="entry name" value="PPM-type phosphatase domain"/>
    <property type="match status" value="1"/>
</dbReference>
<dbReference type="SUPFAM" id="SSF55781">
    <property type="entry name" value="GAF domain-like"/>
    <property type="match status" value="1"/>
</dbReference>
<gene>
    <name evidence="5" type="ORF">ACGFZB_38245</name>
</gene>
<dbReference type="GO" id="GO:0004722">
    <property type="term" value="F:protein serine/threonine phosphatase activity"/>
    <property type="evidence" value="ECO:0007669"/>
    <property type="project" value="UniProtKB-EC"/>
</dbReference>
<dbReference type="InterPro" id="IPR052016">
    <property type="entry name" value="Bact_Sigma-Reg"/>
</dbReference>
<dbReference type="EC" id="3.1.3.16" evidence="5"/>
<dbReference type="EMBL" id="JBICYV010000026">
    <property type="protein sequence ID" value="MFG3016188.1"/>
    <property type="molecule type" value="Genomic_DNA"/>
</dbReference>
<feature type="domain" description="PPM-type phosphatase" evidence="4">
    <location>
        <begin position="241"/>
        <end position="467"/>
    </location>
</feature>
<dbReference type="SMART" id="SM00065">
    <property type="entry name" value="GAF"/>
    <property type="match status" value="1"/>
</dbReference>
<feature type="domain" description="GAF" evidence="3">
    <location>
        <begin position="41"/>
        <end position="186"/>
    </location>
</feature>
<feature type="region of interest" description="Disordered" evidence="2">
    <location>
        <begin position="1"/>
        <end position="22"/>
    </location>
</feature>
<dbReference type="InterPro" id="IPR003018">
    <property type="entry name" value="GAF"/>
</dbReference>
<evidence type="ECO:0000313" key="6">
    <source>
        <dbReference type="Proteomes" id="UP001604267"/>
    </source>
</evidence>
<evidence type="ECO:0000256" key="2">
    <source>
        <dbReference type="SAM" id="MobiDB-lite"/>
    </source>
</evidence>